<evidence type="ECO:0000256" key="1">
    <source>
        <dbReference type="SAM" id="MobiDB-lite"/>
    </source>
</evidence>
<name>A0ABQ3HHL7_9ACTN</name>
<keyword evidence="3" id="KW-1185">Reference proteome</keyword>
<feature type="region of interest" description="Disordered" evidence="1">
    <location>
        <begin position="187"/>
        <end position="210"/>
    </location>
</feature>
<dbReference type="RefSeq" id="WP_056886718.1">
    <property type="nucleotide sequence ID" value="NZ_BNAD01000004.1"/>
</dbReference>
<evidence type="ECO:0008006" key="4">
    <source>
        <dbReference type="Google" id="ProtNLM"/>
    </source>
</evidence>
<accession>A0ABQ3HHL7</accession>
<evidence type="ECO:0000313" key="2">
    <source>
        <dbReference type="EMBL" id="GHE17150.1"/>
    </source>
</evidence>
<sequence length="210" mass="22754">MTLQALLETMEHDGRRDLADVLARDEHRAREILREAHQAAERDRLGILTRAESTARDQALRVRSTGAAASRAHVREVVDAELERVRTAAGKELQELVGTGHGTAATLDLLDEAMALLPSATSCTVDPAHLDAVRRHRPCLVVETGPVGVGVVLRDAQGRAVHNTAEGRLDAAWPLLRPVLRDAVCEPHPEVDPEADAKADAEVVPEVDPR</sequence>
<dbReference type="EMBL" id="BNAD01000004">
    <property type="protein sequence ID" value="GHE17150.1"/>
    <property type="molecule type" value="Genomic_DNA"/>
</dbReference>
<evidence type="ECO:0000313" key="3">
    <source>
        <dbReference type="Proteomes" id="UP000597341"/>
    </source>
</evidence>
<gene>
    <name evidence="2" type="ORF">GCM10011376_17600</name>
</gene>
<comment type="caution">
    <text evidence="2">The sequence shown here is derived from an EMBL/GenBank/DDBJ whole genome shotgun (WGS) entry which is preliminary data.</text>
</comment>
<protein>
    <recommendedName>
        <fullName evidence="4">V/A-type H+-transporting ATPase subunit E</fullName>
    </recommendedName>
</protein>
<reference evidence="3" key="1">
    <citation type="journal article" date="2019" name="Int. J. Syst. Evol. Microbiol.">
        <title>The Global Catalogue of Microorganisms (GCM) 10K type strain sequencing project: providing services to taxonomists for standard genome sequencing and annotation.</title>
        <authorList>
            <consortium name="The Broad Institute Genomics Platform"/>
            <consortium name="The Broad Institute Genome Sequencing Center for Infectious Disease"/>
            <person name="Wu L."/>
            <person name="Ma J."/>
        </authorList>
    </citation>
    <scope>NUCLEOTIDE SEQUENCE [LARGE SCALE GENOMIC DNA]</scope>
    <source>
        <strain evidence="3">CGMCC 1.12791</strain>
    </source>
</reference>
<organism evidence="2 3">
    <name type="scientific">Nocardioides flavus</name>
    <name type="common">ex Wang et al. 2016</name>
    <dbReference type="NCBI Taxonomy" id="2058780"/>
    <lineage>
        <taxon>Bacteria</taxon>
        <taxon>Bacillati</taxon>
        <taxon>Actinomycetota</taxon>
        <taxon>Actinomycetes</taxon>
        <taxon>Propionibacteriales</taxon>
        <taxon>Nocardioidaceae</taxon>
        <taxon>Nocardioides</taxon>
    </lineage>
</organism>
<dbReference type="Proteomes" id="UP000597341">
    <property type="component" value="Unassembled WGS sequence"/>
</dbReference>
<proteinExistence type="predicted"/>